<accession>A0ACD1A9W6</accession>
<sequence length="1633" mass="186271">MERKQTRDIYDALIERLTDRKFLKTAGMTKKEMQQLLREGDWKNQIIQLAKADRVSCKAVLEACEKILCVLSPMPEQGWLNYIFTHTLNQMFPESSMPVSPGSFEPGRIFYLRVLRYLLEYEARNRPFDPLMHIAFLTTKEVDETETAGEYYRLLQIFGDQHVYEFMRIASEITPFQTLAHIAGVHHVSMYIGKQLLREGLPVDLALLSGAALGHDIGKFGCRPEESGRIPYLHYYYTDRYFKKNHMPAMGHIAANHSTWDLELENLSVESLILIYADFRVKSVRDSNHAEEVCFYSLAESFDVILNKLDHVDAMKKYRYEKVYAKLHDFEAFMVGMGIQTDLFAQEGEKTVVKDAVLLEPEEVLQRLKHLAIQHNIMVMHKLNSETAFGNLLEAARSEKNWKNMRAYINIIHEYFTYMTQKQKLKSMALLYELLMHREGDIRRQCADLMGNIIVNFDEEYRKELPEGVRQEPDNLTSLELWEKYLDLVVNPDHKVTEQHRRWLWFTLKLIITSVLERCKGDCRSYLDAVLRLYRGRENDPAAFVLLDSALALPLEFCTAEDKRMLLNYAVRMAECDEIEVQISAFRVIRSLSAVMDCLEEEGAASIKNVLKIAVNESGESIEFLKYKISENIGLCGGMLTDEKAGSPKIDGLKNGAGTASRIFLENLKAATPWVIKHVNIELLLDQIQDAGEGLLLQIAAHFSNLIKVSERVAVRHSAGSALLTVIPHLNLTQRNEIAVELSKGLEIGAYEFSKYIPEYLGQLALYLHPFELDELILDFKKLLWSNSDRVCSVTLDTVGVMLQNYPAYRDRFQESEECFRKRRETMIGLLLKGLSDYRDAVSQEAFLVIGQQVFGAQSLTIDDKFDLFSVLYKKLLTLLMEREETELTFFGNASALNHIYRFLSDYQFHKGCWDLATEERIAFLPGSFDPFSKGHKGIVEEIKKRGFSVYLAVDEFSWSKKTQPKLIRRQIVSMSVAEETNVYLFPDHIPVNIGNPHDLIRLRALFPQKEIYLVVGSDVIENASSYLAEPSPDSVHSFHHIVFPRPGSDGSMERKPLEDGSADRYSMISGSVIELGLPVELDEISSSRIRENIDRNRDISNQIDPLAQSYIYENSLYLREPKFKQVFSARRIEPEIRSKDDRLPVEELLSTAFSDRKDKVKIRSYLQRKDTSCVILRDGEREGLPIAAAVFHEIGMADLYSEFGDLNLATVIRRITSGKIIVLAGIAACSDAPVKNPEQLVLTEALAYCLKNDFTYAIYHDHLGGTESDISDLLKRQGFQEIGGQMGEPVFAVDMKFPVALFRDIETILKEPFHHRRRVLEAAENAHRKLQGAVTRLFPGNLVLSFDAGMTNHRIVDRITAVNREQGELFTTPAGRKLGKSMCVPFGKVLHGLAVPNTVTKSLHTEKVFEPGIRGFKIKEFPNYSPLSTQVRTIRSFQRPVILVDDLLHKGYRIKELDPIFKEEGVEVEKIIVGLLSGRGKDLMTLQGRSVESVYFMPSLGAWFDESSLYPFIGGDGFGRECRSNAGLIPSVNLILPYAAPGFLMNASKEALFYFSMTCLENAAQLLTVLEEEYQQVFERNLTLNRLSEAVAFPRYPDKGEHMNYDMNLAPSAYIASDMEHLKRLENLIVNR</sequence>
<name>A0ACD1A9W6_9FIRM</name>
<dbReference type="Proteomes" id="UP000594014">
    <property type="component" value="Chromosome"/>
</dbReference>
<protein>
    <submittedName>
        <fullName evidence="1">Uncharacterized protein</fullName>
    </submittedName>
</protein>
<evidence type="ECO:0000313" key="1">
    <source>
        <dbReference type="EMBL" id="QOX63323.1"/>
    </source>
</evidence>
<gene>
    <name evidence="1" type="ORF">FRZ06_08155</name>
</gene>
<keyword evidence="2" id="KW-1185">Reference proteome</keyword>
<dbReference type="EMBL" id="CP042469">
    <property type="protein sequence ID" value="QOX63323.1"/>
    <property type="molecule type" value="Genomic_DNA"/>
</dbReference>
<organism evidence="1 2">
    <name type="scientific">Anoxybacterium hadale</name>
    <dbReference type="NCBI Taxonomy" id="3408580"/>
    <lineage>
        <taxon>Bacteria</taxon>
        <taxon>Bacillati</taxon>
        <taxon>Bacillota</taxon>
        <taxon>Clostridia</taxon>
        <taxon>Peptostreptococcales</taxon>
        <taxon>Anaerovoracaceae</taxon>
        <taxon>Anoxybacterium</taxon>
    </lineage>
</organism>
<reference evidence="1" key="1">
    <citation type="submission" date="2019-08" db="EMBL/GenBank/DDBJ databases">
        <title>Genome sequence of Clostridiales bacterium MT110.</title>
        <authorList>
            <person name="Cao J."/>
        </authorList>
    </citation>
    <scope>NUCLEOTIDE SEQUENCE</scope>
    <source>
        <strain evidence="1">MT110</strain>
    </source>
</reference>
<evidence type="ECO:0000313" key="2">
    <source>
        <dbReference type="Proteomes" id="UP000594014"/>
    </source>
</evidence>
<proteinExistence type="predicted"/>